<accession>A0A6J6JCS4</accession>
<dbReference type="Pfam" id="PF11361">
    <property type="entry name" value="DUF3159"/>
    <property type="match status" value="1"/>
</dbReference>
<feature type="transmembrane region" description="Helical" evidence="1">
    <location>
        <begin position="165"/>
        <end position="186"/>
    </location>
</feature>
<name>A0A6J6JCS4_9ZZZZ</name>
<feature type="transmembrane region" description="Helical" evidence="1">
    <location>
        <begin position="124"/>
        <end position="145"/>
    </location>
</feature>
<evidence type="ECO:0000256" key="1">
    <source>
        <dbReference type="SAM" id="Phobius"/>
    </source>
</evidence>
<keyword evidence="1" id="KW-1133">Transmembrane helix</keyword>
<feature type="transmembrane region" description="Helical" evidence="1">
    <location>
        <begin position="62"/>
        <end position="81"/>
    </location>
</feature>
<dbReference type="EMBL" id="CAEZVN010000070">
    <property type="protein sequence ID" value="CAB4634917.1"/>
    <property type="molecule type" value="Genomic_DNA"/>
</dbReference>
<organism evidence="2">
    <name type="scientific">freshwater metagenome</name>
    <dbReference type="NCBI Taxonomy" id="449393"/>
    <lineage>
        <taxon>unclassified sequences</taxon>
        <taxon>metagenomes</taxon>
        <taxon>ecological metagenomes</taxon>
    </lineage>
</organism>
<gene>
    <name evidence="2" type="ORF">UFOPK2001_00776</name>
</gene>
<feature type="transmembrane region" description="Helical" evidence="1">
    <location>
        <begin position="35"/>
        <end position="56"/>
    </location>
</feature>
<evidence type="ECO:0000313" key="2">
    <source>
        <dbReference type="EMBL" id="CAB4634917.1"/>
    </source>
</evidence>
<protein>
    <submittedName>
        <fullName evidence="2">Unannotated protein</fullName>
    </submittedName>
</protein>
<feature type="transmembrane region" description="Helical" evidence="1">
    <location>
        <begin position="192"/>
        <end position="216"/>
    </location>
</feature>
<dbReference type="AlphaFoldDB" id="A0A6J6JCS4"/>
<dbReference type="PIRSF" id="PIRSF010219">
    <property type="entry name" value="UCP010219"/>
    <property type="match status" value="1"/>
</dbReference>
<reference evidence="2" key="1">
    <citation type="submission" date="2020-05" db="EMBL/GenBank/DDBJ databases">
        <authorList>
            <person name="Chiriac C."/>
            <person name="Salcher M."/>
            <person name="Ghai R."/>
            <person name="Kavagutti S V."/>
        </authorList>
    </citation>
    <scope>NUCLEOTIDE SEQUENCE</scope>
</reference>
<keyword evidence="1" id="KW-0472">Membrane</keyword>
<feature type="transmembrane region" description="Helical" evidence="1">
    <location>
        <begin position="86"/>
        <end position="104"/>
    </location>
</feature>
<proteinExistence type="predicted"/>
<keyword evidence="1" id="KW-0812">Transmembrane</keyword>
<sequence>MTEQDSSRANAMRKLGIHEKDGVATLDRESLMNSVGGWLGIIQSSVPAALFVLVFALTKNTVAAVVISLVVSSSFVVLQLVTRKPVTQAIAGALGIALSAYLTLRDGGHPADYFIQGFFTNIAYGLVLAISILVRWPVIGFLVGLFRSEPLAWRSDKKLLRRADLATALFVALFSLRLAVQLPLYFANQIEALGIARVAMGVPLYALCIWLSWLLLRSSISATK</sequence>
<dbReference type="InterPro" id="IPR016566">
    <property type="entry name" value="UCP010219"/>
</dbReference>